<dbReference type="Gene3D" id="3.40.30.10">
    <property type="entry name" value="Glutaredoxin"/>
    <property type="match status" value="1"/>
</dbReference>
<evidence type="ECO:0000313" key="1">
    <source>
        <dbReference type="EnsemblMetazoa" id="RPRC009617-PA"/>
    </source>
</evidence>
<dbReference type="PROSITE" id="PS50404">
    <property type="entry name" value="GST_NTER"/>
    <property type="match status" value="1"/>
</dbReference>
<dbReference type="GO" id="GO:0005737">
    <property type="term" value="C:cytoplasm"/>
    <property type="evidence" value="ECO:0007669"/>
    <property type="project" value="TreeGrafter"/>
</dbReference>
<dbReference type="SUPFAM" id="SSF47616">
    <property type="entry name" value="GST C-terminal domain-like"/>
    <property type="match status" value="1"/>
</dbReference>
<keyword evidence="2" id="KW-1185">Reference proteome</keyword>
<dbReference type="OMA" id="RRTGIPH"/>
<reference evidence="1" key="1">
    <citation type="submission" date="2015-05" db="UniProtKB">
        <authorList>
            <consortium name="EnsemblMetazoa"/>
        </authorList>
    </citation>
    <scope>IDENTIFICATION</scope>
</reference>
<dbReference type="SFLD" id="SFLDS00019">
    <property type="entry name" value="Glutathione_Transferase_(cytos"/>
    <property type="match status" value="1"/>
</dbReference>
<organism evidence="1 2">
    <name type="scientific">Rhodnius prolixus</name>
    <name type="common">Triatomid bug</name>
    <dbReference type="NCBI Taxonomy" id="13249"/>
    <lineage>
        <taxon>Eukaryota</taxon>
        <taxon>Metazoa</taxon>
        <taxon>Ecdysozoa</taxon>
        <taxon>Arthropoda</taxon>
        <taxon>Hexapoda</taxon>
        <taxon>Insecta</taxon>
        <taxon>Pterygota</taxon>
        <taxon>Neoptera</taxon>
        <taxon>Paraneoptera</taxon>
        <taxon>Hemiptera</taxon>
        <taxon>Heteroptera</taxon>
        <taxon>Panheteroptera</taxon>
        <taxon>Cimicomorpha</taxon>
        <taxon>Reduviidae</taxon>
        <taxon>Triatominae</taxon>
        <taxon>Rhodnius</taxon>
    </lineage>
</organism>
<dbReference type="GO" id="GO:0006749">
    <property type="term" value="P:glutathione metabolic process"/>
    <property type="evidence" value="ECO:0007669"/>
    <property type="project" value="TreeGrafter"/>
</dbReference>
<dbReference type="PANTHER" id="PTHR43917:SF8">
    <property type="entry name" value="GH16740P-RELATED"/>
    <property type="match status" value="1"/>
</dbReference>
<sequence>MSKLLFYYDNLSQPCRALEIFLKITGIPFVAKRVNLAAGENFQEEYSKLNPFKKVPVIDDNGFILTESIAILRYLCRERPVPDHWYPKNSQLRARVDEYLEWQHNETRAHCALYFRVSKNIPEYPTFLEQATISFFLIISVSKVKTAYF</sequence>
<dbReference type="Proteomes" id="UP000015103">
    <property type="component" value="Unassembled WGS sequence"/>
</dbReference>
<dbReference type="InterPro" id="IPR036282">
    <property type="entry name" value="Glutathione-S-Trfase_C_sf"/>
</dbReference>
<dbReference type="InterPro" id="IPR036249">
    <property type="entry name" value="Thioredoxin-like_sf"/>
</dbReference>
<dbReference type="SUPFAM" id="SSF52833">
    <property type="entry name" value="Thioredoxin-like"/>
    <property type="match status" value="1"/>
</dbReference>
<dbReference type="InterPro" id="IPR051369">
    <property type="entry name" value="GST_Theta"/>
</dbReference>
<dbReference type="STRING" id="13249.T1HZZ7"/>
<accession>T1HZZ7</accession>
<dbReference type="EMBL" id="ACPB03012615">
    <property type="status" value="NOT_ANNOTATED_CDS"/>
    <property type="molecule type" value="Genomic_DNA"/>
</dbReference>
<dbReference type="HOGENOM" id="CLU_011226_2_4_1"/>
<dbReference type="InParanoid" id="T1HZZ7"/>
<dbReference type="eggNOG" id="KOG0867">
    <property type="taxonomic scope" value="Eukaryota"/>
</dbReference>
<dbReference type="Gene3D" id="1.20.1050.10">
    <property type="match status" value="1"/>
</dbReference>
<dbReference type="SFLD" id="SFLDG00358">
    <property type="entry name" value="Main_(cytGST)"/>
    <property type="match status" value="1"/>
</dbReference>
<dbReference type="Pfam" id="PF02798">
    <property type="entry name" value="GST_N"/>
    <property type="match status" value="1"/>
</dbReference>
<dbReference type="EMBL" id="ACPB03012616">
    <property type="status" value="NOT_ANNOTATED_CDS"/>
    <property type="molecule type" value="Genomic_DNA"/>
</dbReference>
<dbReference type="AlphaFoldDB" id="T1HZZ7"/>
<dbReference type="GO" id="GO:0004364">
    <property type="term" value="F:glutathione transferase activity"/>
    <property type="evidence" value="ECO:0007669"/>
    <property type="project" value="TreeGrafter"/>
</dbReference>
<dbReference type="InterPro" id="IPR040079">
    <property type="entry name" value="Glutathione_S-Trfase"/>
</dbReference>
<dbReference type="FunFam" id="3.40.30.10:FF:000176">
    <property type="entry name" value="Glutathione S-transferase theta-1"/>
    <property type="match status" value="1"/>
</dbReference>
<protein>
    <submittedName>
        <fullName evidence="1">GST N-terminal domain-containing protein</fullName>
    </submittedName>
</protein>
<dbReference type="PANTHER" id="PTHR43917">
    <property type="match status" value="1"/>
</dbReference>
<name>T1HZZ7_RHOPR</name>
<evidence type="ECO:0000313" key="2">
    <source>
        <dbReference type="Proteomes" id="UP000015103"/>
    </source>
</evidence>
<dbReference type="InterPro" id="IPR004045">
    <property type="entry name" value="Glutathione_S-Trfase_N"/>
</dbReference>
<dbReference type="VEuPathDB" id="VectorBase:RPRC009617"/>
<dbReference type="EnsemblMetazoa" id="RPRC009617-RA">
    <property type="protein sequence ID" value="RPRC009617-PA"/>
    <property type="gene ID" value="RPRC009617"/>
</dbReference>
<proteinExistence type="predicted"/>